<dbReference type="PANTHER" id="PTHR45138:SF9">
    <property type="entry name" value="DIGUANYLATE CYCLASE DGCM-RELATED"/>
    <property type="match status" value="1"/>
</dbReference>
<dbReference type="InterPro" id="IPR000160">
    <property type="entry name" value="GGDEF_dom"/>
</dbReference>
<evidence type="ECO:0000256" key="5">
    <source>
        <dbReference type="ARBA" id="ARBA00034247"/>
    </source>
</evidence>
<evidence type="ECO:0000256" key="2">
    <source>
        <dbReference type="ARBA" id="ARBA00004533"/>
    </source>
</evidence>
<dbReference type="GO" id="GO:0005886">
    <property type="term" value="C:plasma membrane"/>
    <property type="evidence" value="ECO:0007669"/>
    <property type="project" value="UniProtKB-SubCell"/>
</dbReference>
<keyword evidence="6" id="KW-0812">Transmembrane</keyword>
<feature type="transmembrane region" description="Helical" evidence="6">
    <location>
        <begin position="76"/>
        <end position="96"/>
    </location>
</feature>
<comment type="cofactor">
    <cofactor evidence="1">
        <name>Mg(2+)</name>
        <dbReference type="ChEBI" id="CHEBI:18420"/>
    </cofactor>
</comment>
<dbReference type="Gene3D" id="3.30.70.270">
    <property type="match status" value="1"/>
</dbReference>
<reference evidence="8 9" key="1">
    <citation type="submission" date="2016-05" db="EMBL/GenBank/DDBJ databases">
        <title>Genome sequence of Pseudomonas stutzeri 273 and identification of the exopolysaccharide biosynthesis locus.</title>
        <authorList>
            <person name="Wu S."/>
            <person name="Sun C."/>
        </authorList>
    </citation>
    <scope>NUCLEOTIDE SEQUENCE [LARGE SCALE GENOMIC DNA]</scope>
    <source>
        <strain evidence="8 9">273</strain>
    </source>
</reference>
<dbReference type="FunFam" id="3.30.70.270:FF:000001">
    <property type="entry name" value="Diguanylate cyclase domain protein"/>
    <property type="match status" value="1"/>
</dbReference>
<dbReference type="Pfam" id="PF08448">
    <property type="entry name" value="PAS_4"/>
    <property type="match status" value="1"/>
</dbReference>
<dbReference type="OrthoDB" id="9812260at2"/>
<dbReference type="InterPro" id="IPR035965">
    <property type="entry name" value="PAS-like_dom_sf"/>
</dbReference>
<evidence type="ECO:0000313" key="8">
    <source>
        <dbReference type="EMBL" id="ANF27244.1"/>
    </source>
</evidence>
<keyword evidence="4" id="KW-0808">Transferase</keyword>
<dbReference type="GO" id="GO:0043709">
    <property type="term" value="P:cell adhesion involved in single-species biofilm formation"/>
    <property type="evidence" value="ECO:0007669"/>
    <property type="project" value="TreeGrafter"/>
</dbReference>
<feature type="transmembrane region" description="Helical" evidence="6">
    <location>
        <begin position="44"/>
        <end position="64"/>
    </location>
</feature>
<protein>
    <recommendedName>
        <fullName evidence="3">diguanylate cyclase</fullName>
        <ecNumber evidence="3">2.7.7.65</ecNumber>
    </recommendedName>
</protein>
<evidence type="ECO:0000256" key="4">
    <source>
        <dbReference type="ARBA" id="ARBA00022777"/>
    </source>
</evidence>
<dbReference type="GO" id="GO:0052621">
    <property type="term" value="F:diguanylate cyclase activity"/>
    <property type="evidence" value="ECO:0007669"/>
    <property type="project" value="UniProtKB-EC"/>
</dbReference>
<organism evidence="8 9">
    <name type="scientific">Stutzerimonas stutzeri</name>
    <name type="common">Pseudomonas stutzeri</name>
    <dbReference type="NCBI Taxonomy" id="316"/>
    <lineage>
        <taxon>Bacteria</taxon>
        <taxon>Pseudomonadati</taxon>
        <taxon>Pseudomonadota</taxon>
        <taxon>Gammaproteobacteria</taxon>
        <taxon>Pseudomonadales</taxon>
        <taxon>Pseudomonadaceae</taxon>
        <taxon>Stutzerimonas</taxon>
    </lineage>
</organism>
<comment type="subcellular location">
    <subcellularLocation>
        <location evidence="2">Cell inner membrane</location>
    </subcellularLocation>
</comment>
<dbReference type="SMART" id="SM00267">
    <property type="entry name" value="GGDEF"/>
    <property type="match status" value="1"/>
</dbReference>
<dbReference type="InterPro" id="IPR013656">
    <property type="entry name" value="PAS_4"/>
</dbReference>
<feature type="domain" description="GGDEF" evidence="7">
    <location>
        <begin position="415"/>
        <end position="548"/>
    </location>
</feature>
<evidence type="ECO:0000256" key="1">
    <source>
        <dbReference type="ARBA" id="ARBA00001946"/>
    </source>
</evidence>
<dbReference type="NCBIfam" id="TIGR00254">
    <property type="entry name" value="GGDEF"/>
    <property type="match status" value="1"/>
</dbReference>
<dbReference type="Pfam" id="PF16927">
    <property type="entry name" value="HisKA_7TM"/>
    <property type="match status" value="1"/>
</dbReference>
<evidence type="ECO:0000256" key="6">
    <source>
        <dbReference type="SAM" id="Phobius"/>
    </source>
</evidence>
<dbReference type="Gene3D" id="3.30.450.20">
    <property type="entry name" value="PAS domain"/>
    <property type="match status" value="1"/>
</dbReference>
<dbReference type="SUPFAM" id="SSF55785">
    <property type="entry name" value="PYP-like sensor domain (PAS domain)"/>
    <property type="match status" value="1"/>
</dbReference>
<dbReference type="InterPro" id="IPR050469">
    <property type="entry name" value="Diguanylate_Cyclase"/>
</dbReference>
<dbReference type="InterPro" id="IPR029787">
    <property type="entry name" value="Nucleotide_cyclase"/>
</dbReference>
<dbReference type="CDD" id="cd01949">
    <property type="entry name" value="GGDEF"/>
    <property type="match status" value="1"/>
</dbReference>
<dbReference type="PROSITE" id="PS50887">
    <property type="entry name" value="GGDEF"/>
    <property type="match status" value="1"/>
</dbReference>
<dbReference type="EC" id="2.7.7.65" evidence="3"/>
<dbReference type="GO" id="GO:0016301">
    <property type="term" value="F:kinase activity"/>
    <property type="evidence" value="ECO:0007669"/>
    <property type="project" value="UniProtKB-KW"/>
</dbReference>
<gene>
    <name evidence="8" type="ORF">PS273GM_19955</name>
</gene>
<dbReference type="AlphaFoldDB" id="A0A172WUQ4"/>
<keyword evidence="6" id="KW-0472">Membrane</keyword>
<dbReference type="PANTHER" id="PTHR45138">
    <property type="entry name" value="REGULATORY COMPONENTS OF SENSORY TRANSDUCTION SYSTEM"/>
    <property type="match status" value="1"/>
</dbReference>
<evidence type="ECO:0000256" key="3">
    <source>
        <dbReference type="ARBA" id="ARBA00012528"/>
    </source>
</evidence>
<feature type="transmembrane region" description="Helical" evidence="6">
    <location>
        <begin position="12"/>
        <end position="32"/>
    </location>
</feature>
<dbReference type="InterPro" id="IPR043128">
    <property type="entry name" value="Rev_trsase/Diguanyl_cyclase"/>
</dbReference>
<accession>A0A172WUQ4</accession>
<proteinExistence type="predicted"/>
<feature type="transmembrane region" description="Helical" evidence="6">
    <location>
        <begin position="220"/>
        <end position="239"/>
    </location>
</feature>
<dbReference type="Proteomes" id="UP000077787">
    <property type="component" value="Chromosome"/>
</dbReference>
<dbReference type="GO" id="GO:1902201">
    <property type="term" value="P:negative regulation of bacterial-type flagellum-dependent cell motility"/>
    <property type="evidence" value="ECO:0007669"/>
    <property type="project" value="TreeGrafter"/>
</dbReference>
<keyword evidence="6" id="KW-1133">Transmembrane helix</keyword>
<dbReference type="InterPro" id="IPR031621">
    <property type="entry name" value="HisKA_7TM"/>
</dbReference>
<feature type="transmembrane region" description="Helical" evidence="6">
    <location>
        <begin position="154"/>
        <end position="176"/>
    </location>
</feature>
<evidence type="ECO:0000259" key="7">
    <source>
        <dbReference type="PROSITE" id="PS50887"/>
    </source>
</evidence>
<evidence type="ECO:0000313" key="9">
    <source>
        <dbReference type="Proteomes" id="UP000077787"/>
    </source>
</evidence>
<dbReference type="SUPFAM" id="SSF55073">
    <property type="entry name" value="Nucleotide cyclase"/>
    <property type="match status" value="1"/>
</dbReference>
<name>A0A172WUQ4_STUST</name>
<feature type="transmembrane region" description="Helical" evidence="6">
    <location>
        <begin position="188"/>
        <end position="208"/>
    </location>
</feature>
<comment type="catalytic activity">
    <reaction evidence="5">
        <text>2 GTP = 3',3'-c-di-GMP + 2 diphosphate</text>
        <dbReference type="Rhea" id="RHEA:24898"/>
        <dbReference type="ChEBI" id="CHEBI:33019"/>
        <dbReference type="ChEBI" id="CHEBI:37565"/>
        <dbReference type="ChEBI" id="CHEBI:58805"/>
        <dbReference type="EC" id="2.7.7.65"/>
    </reaction>
</comment>
<dbReference type="Pfam" id="PF00990">
    <property type="entry name" value="GGDEF"/>
    <property type="match status" value="1"/>
</dbReference>
<keyword evidence="4" id="KW-0418">Kinase</keyword>
<sequence>MSACLNSEWSFSAPVLMALLVGLGVAVLARWVRHQPQFAGSSAFTLMHLAILWWLGVAALEMSVHQQACKMFWAGMAWPAILGVPTFWSVFLWQYVHSIRSPLRPLPVIASMVMPVVFWLLAVSNPWHLLFYGLDSSPISSEPNAPIAYQHGPLFYLAAAYGYPFMVFCIGITLRAAALSSGLHRRHYLIFLMLTTIPWAANISYVAFGWTLFGFDPTPFSFALTVAGFGWLIGGLRLFDLLPVARHLLLDALMDPVLVIDPQRRVIEANPAALRMADLKKGWHGCALAQWPYIGDTLDGILQQTEPGGAPQQVSVDARQQHFEVRVRAICRSTREGTVTLGQMLYLRDITEFQRSQQQLAEALALSKQQLETISSLHRTLQDQALRDPLTDLYNRRHLEEFFAREAARAQRDDTPIALAMVDLDHFKRLNDTHGHAAGDDALKGVAAFLLSRLRNTDAVFRIGGEEFLLVLPCTQPAEALEKLAQLCRQFAAQSLATRAGLLRLTMSVGVAHFPLQASDLDGLMQHADRQLYLAKDGGRNRVMAMPGAVQATVSALPLPH</sequence>
<dbReference type="EMBL" id="CP015641">
    <property type="protein sequence ID" value="ANF27244.1"/>
    <property type="molecule type" value="Genomic_DNA"/>
</dbReference>
<feature type="transmembrane region" description="Helical" evidence="6">
    <location>
        <begin position="108"/>
        <end position="134"/>
    </location>
</feature>